<dbReference type="Pfam" id="PF14040">
    <property type="entry name" value="DNase_NucA_NucB"/>
    <property type="match status" value="1"/>
</dbReference>
<feature type="domain" description="Deoxyribonuclease NucA/NucB" evidence="3">
    <location>
        <begin position="72"/>
        <end position="181"/>
    </location>
</feature>
<feature type="chain" id="PRO_5047207065" description="Deoxyribonuclease NucA/NucB domain-containing protein" evidence="2">
    <location>
        <begin position="24"/>
        <end position="504"/>
    </location>
</feature>
<protein>
    <recommendedName>
        <fullName evidence="3">Deoxyribonuclease NucA/NucB domain-containing protein</fullName>
    </recommendedName>
</protein>
<name>A0ABR1GYM1_9HYPO</name>
<comment type="caution">
    <text evidence="4">The sequence shown here is derived from an EMBL/GenBank/DDBJ whole genome shotgun (WGS) entry which is preliminary data.</text>
</comment>
<feature type="signal peptide" evidence="2">
    <location>
        <begin position="1"/>
        <end position="23"/>
    </location>
</feature>
<accession>A0ABR1GYM1</accession>
<evidence type="ECO:0000313" key="4">
    <source>
        <dbReference type="EMBL" id="KAK7413934.1"/>
    </source>
</evidence>
<feature type="region of interest" description="Disordered" evidence="1">
    <location>
        <begin position="416"/>
        <end position="441"/>
    </location>
</feature>
<keyword evidence="5" id="KW-1185">Reference proteome</keyword>
<gene>
    <name evidence="4" type="ORF">QQX98_007202</name>
</gene>
<dbReference type="Proteomes" id="UP001498476">
    <property type="component" value="Unassembled WGS sequence"/>
</dbReference>
<reference evidence="4 5" key="1">
    <citation type="journal article" date="2025" name="Microbiol. Resour. Announc.">
        <title>Draft genome sequences for Neonectria magnoliae and Neonectria punicea, canker pathogens of Liriodendron tulipifera and Acer saccharum in West Virginia.</title>
        <authorList>
            <person name="Petronek H.M."/>
            <person name="Kasson M.T."/>
            <person name="Metheny A.M."/>
            <person name="Stauder C.M."/>
            <person name="Lovett B."/>
            <person name="Lynch S.C."/>
            <person name="Garnas J.R."/>
            <person name="Kasson L.R."/>
            <person name="Stajich J.E."/>
        </authorList>
    </citation>
    <scope>NUCLEOTIDE SEQUENCE [LARGE SCALE GENOMIC DNA]</scope>
    <source>
        <strain evidence="4 5">NRRL 64653</strain>
    </source>
</reference>
<evidence type="ECO:0000313" key="5">
    <source>
        <dbReference type="Proteomes" id="UP001498476"/>
    </source>
</evidence>
<dbReference type="PANTHER" id="PTHR40780">
    <property type="entry name" value="DUF3669 DOMAIN-CONTAINING PROTEIN"/>
    <property type="match status" value="1"/>
</dbReference>
<evidence type="ECO:0000259" key="3">
    <source>
        <dbReference type="Pfam" id="PF14040"/>
    </source>
</evidence>
<dbReference type="InterPro" id="IPR029476">
    <property type="entry name" value="DNase_NucA_NucB"/>
</dbReference>
<dbReference type="PANTHER" id="PTHR40780:SF2">
    <property type="entry name" value="DUF3669 DOMAIN-CONTAINING PROTEIN"/>
    <property type="match status" value="1"/>
</dbReference>
<evidence type="ECO:0000256" key="2">
    <source>
        <dbReference type="SAM" id="SignalP"/>
    </source>
</evidence>
<proteinExistence type="predicted"/>
<organism evidence="4 5">
    <name type="scientific">Neonectria punicea</name>
    <dbReference type="NCBI Taxonomy" id="979145"/>
    <lineage>
        <taxon>Eukaryota</taxon>
        <taxon>Fungi</taxon>
        <taxon>Dikarya</taxon>
        <taxon>Ascomycota</taxon>
        <taxon>Pezizomycotina</taxon>
        <taxon>Sordariomycetes</taxon>
        <taxon>Hypocreomycetidae</taxon>
        <taxon>Hypocreales</taxon>
        <taxon>Nectriaceae</taxon>
        <taxon>Neonectria</taxon>
    </lineage>
</organism>
<keyword evidence="2" id="KW-0732">Signal</keyword>
<sequence length="504" mass="54792">MPSLQSLVALAGVSASLFPGVLSSGVPSDSYDAAWGASLPPGRADRLFPRQARDFGTFTVNCKGAEGACNNACYYINCETQGAPDATKITYIGPGNTAENDRNRIESGCQTSGGSVCGNYPFSQKFIEDQSAAGDMDCDEWPPAVSQQQLFGNKPHRNSLRCIPAGENRSLGAKIGNFINDRGNFPGRPAGPMARDDYFHVSLDLNGADQNKLKFCLGTGTSMCGSDGLQFEMTKKSPVNNGGKIESPYDRTHNDNRYALQNTVYKDVFQCSVEMTRDGDRDFKDVKLFDYSNQDVTNTQSCNIAGATGTCTLQGLPNDLTISKTGNLGSVIGFEYADSNNVNHFVWDSESTGDGRGPATDDGQALRFCKVVRSGNTEEIECSTACNSLVSEKVLPILDPSRKLLVQRYCPERAQEGPEEYSLPRASVPRPPQTRPNSPDQVLQPDNLSLHVNQAEEFGLDTKIWADFMADALSLLYWEARVDASDVEFVLGLPRTNSPNHENN</sequence>
<evidence type="ECO:0000256" key="1">
    <source>
        <dbReference type="SAM" id="MobiDB-lite"/>
    </source>
</evidence>
<dbReference type="EMBL" id="JAZAVJ010000115">
    <property type="protein sequence ID" value="KAK7413934.1"/>
    <property type="molecule type" value="Genomic_DNA"/>
</dbReference>